<reference evidence="1" key="1">
    <citation type="journal article" date="2023" name="Mol. Phylogenet. Evol.">
        <title>Genome-scale phylogeny and comparative genomics of the fungal order Sordariales.</title>
        <authorList>
            <person name="Hensen N."/>
            <person name="Bonometti L."/>
            <person name="Westerberg I."/>
            <person name="Brannstrom I.O."/>
            <person name="Guillou S."/>
            <person name="Cros-Aarteil S."/>
            <person name="Calhoun S."/>
            <person name="Haridas S."/>
            <person name="Kuo A."/>
            <person name="Mondo S."/>
            <person name="Pangilinan J."/>
            <person name="Riley R."/>
            <person name="LaButti K."/>
            <person name="Andreopoulos B."/>
            <person name="Lipzen A."/>
            <person name="Chen C."/>
            <person name="Yan M."/>
            <person name="Daum C."/>
            <person name="Ng V."/>
            <person name="Clum A."/>
            <person name="Steindorff A."/>
            <person name="Ohm R.A."/>
            <person name="Martin F."/>
            <person name="Silar P."/>
            <person name="Natvig D.O."/>
            <person name="Lalanne C."/>
            <person name="Gautier V."/>
            <person name="Ament-Velasquez S.L."/>
            <person name="Kruys A."/>
            <person name="Hutchinson M.I."/>
            <person name="Powell A.J."/>
            <person name="Barry K."/>
            <person name="Miller A.N."/>
            <person name="Grigoriev I.V."/>
            <person name="Debuchy R."/>
            <person name="Gladieux P."/>
            <person name="Hiltunen Thoren M."/>
            <person name="Johannesson H."/>
        </authorList>
    </citation>
    <scope>NUCLEOTIDE SEQUENCE</scope>
    <source>
        <strain evidence="1">SMH4131-1</strain>
    </source>
</reference>
<dbReference type="Proteomes" id="UP001286456">
    <property type="component" value="Unassembled WGS sequence"/>
</dbReference>
<dbReference type="Gene3D" id="3.80.10.10">
    <property type="entry name" value="Ribonuclease Inhibitor"/>
    <property type="match status" value="1"/>
</dbReference>
<sequence length="442" mass="49926">MADMAPRFPPEVWHIVCSYLDASSDIVNFRRACRAFADMGQPFALPSVVLYIHQGDFDHMRAVADHPVRSKYVHELEYVPHTFPEPSLTLERFIHIYSHLQHVPYEVLISGPLPSSDTELQQNCSRYKDAVRQQGEILKNHQDVALLAEVIPKLIGLRRILVSNCNWHREGREGANTPFTDTVPKGFQPWDNLRPSGYRGAKAVLSALETCNSKLEVLEIGTVSWRIIDALPSPDRLSSLTSLTLALDTVDDRSRIPNAETLYTSTEVPKCREHFKLGGFRDFLAGLPNLETLGIEFTYSNELPTLNYPAELDDIIKPGHHWPNLRALNLGNVDMETEGLMGFLALHKDTLLRLELHDIRITTSWLKLLPDINALLSLTQASVWGDLYGWQEATEDGEEMTEHWDLGDPSWCDDDPFSHKLGLYLVEGGTCPLKHANMSNTI</sequence>
<organism evidence="1 2">
    <name type="scientific">Cercophora scortea</name>
    <dbReference type="NCBI Taxonomy" id="314031"/>
    <lineage>
        <taxon>Eukaryota</taxon>
        <taxon>Fungi</taxon>
        <taxon>Dikarya</taxon>
        <taxon>Ascomycota</taxon>
        <taxon>Pezizomycotina</taxon>
        <taxon>Sordariomycetes</taxon>
        <taxon>Sordariomycetidae</taxon>
        <taxon>Sordariales</taxon>
        <taxon>Lasiosphaeriaceae</taxon>
        <taxon>Cercophora</taxon>
    </lineage>
</organism>
<dbReference type="SUPFAM" id="SSF52047">
    <property type="entry name" value="RNI-like"/>
    <property type="match status" value="1"/>
</dbReference>
<evidence type="ECO:0008006" key="3">
    <source>
        <dbReference type="Google" id="ProtNLM"/>
    </source>
</evidence>
<proteinExistence type="predicted"/>
<evidence type="ECO:0000313" key="2">
    <source>
        <dbReference type="Proteomes" id="UP001286456"/>
    </source>
</evidence>
<comment type="caution">
    <text evidence="1">The sequence shown here is derived from an EMBL/GenBank/DDBJ whole genome shotgun (WGS) entry which is preliminary data.</text>
</comment>
<name>A0AAE0M8B1_9PEZI</name>
<reference evidence="1" key="2">
    <citation type="submission" date="2023-06" db="EMBL/GenBank/DDBJ databases">
        <authorList>
            <consortium name="Lawrence Berkeley National Laboratory"/>
            <person name="Haridas S."/>
            <person name="Hensen N."/>
            <person name="Bonometti L."/>
            <person name="Westerberg I."/>
            <person name="Brannstrom I.O."/>
            <person name="Guillou S."/>
            <person name="Cros-Aarteil S."/>
            <person name="Calhoun S."/>
            <person name="Kuo A."/>
            <person name="Mondo S."/>
            <person name="Pangilinan J."/>
            <person name="Riley R."/>
            <person name="Labutti K."/>
            <person name="Andreopoulos B."/>
            <person name="Lipzen A."/>
            <person name="Chen C."/>
            <person name="Yanf M."/>
            <person name="Daum C."/>
            <person name="Ng V."/>
            <person name="Clum A."/>
            <person name="Steindorff A."/>
            <person name="Ohm R."/>
            <person name="Martin F."/>
            <person name="Silar P."/>
            <person name="Natvig D."/>
            <person name="Lalanne C."/>
            <person name="Gautier V."/>
            <person name="Ament-Velasquez S.L."/>
            <person name="Kruys A."/>
            <person name="Hutchinson M.I."/>
            <person name="Powell A.J."/>
            <person name="Barry K."/>
            <person name="Miller A.N."/>
            <person name="Grigoriev I.V."/>
            <person name="Debuchy R."/>
            <person name="Gladieux P."/>
            <person name="Thoren M.H."/>
            <person name="Johannesson H."/>
        </authorList>
    </citation>
    <scope>NUCLEOTIDE SEQUENCE</scope>
    <source>
        <strain evidence="1">SMH4131-1</strain>
    </source>
</reference>
<gene>
    <name evidence="1" type="ORF">B0T19DRAFT_199547</name>
</gene>
<dbReference type="CDD" id="cd09917">
    <property type="entry name" value="F-box_SF"/>
    <property type="match status" value="1"/>
</dbReference>
<dbReference type="EMBL" id="JAUEPO010000004">
    <property type="protein sequence ID" value="KAK3323206.1"/>
    <property type="molecule type" value="Genomic_DNA"/>
</dbReference>
<accession>A0AAE0M8B1</accession>
<protein>
    <recommendedName>
        <fullName evidence="3">F-box domain-containing protein</fullName>
    </recommendedName>
</protein>
<evidence type="ECO:0000313" key="1">
    <source>
        <dbReference type="EMBL" id="KAK3323206.1"/>
    </source>
</evidence>
<keyword evidence="2" id="KW-1185">Reference proteome</keyword>
<dbReference type="AlphaFoldDB" id="A0AAE0M8B1"/>
<dbReference type="InterPro" id="IPR032675">
    <property type="entry name" value="LRR_dom_sf"/>
</dbReference>